<dbReference type="CDD" id="cd01310">
    <property type="entry name" value="TatD_DNAse"/>
    <property type="match status" value="1"/>
</dbReference>
<dbReference type="OrthoDB" id="9810005at2"/>
<dbReference type="PANTHER" id="PTHR46124">
    <property type="entry name" value="D-AMINOACYL-TRNA DEACYLASE"/>
    <property type="match status" value="1"/>
</dbReference>
<reference evidence="5" key="1">
    <citation type="submission" date="2016-10" db="EMBL/GenBank/DDBJ databases">
        <authorList>
            <person name="Varghese N."/>
        </authorList>
    </citation>
    <scope>NUCLEOTIDE SEQUENCE [LARGE SCALE GENOMIC DNA]</scope>
    <source>
        <strain evidence="5">DSM 21843</strain>
    </source>
</reference>
<dbReference type="SUPFAM" id="SSF51556">
    <property type="entry name" value="Metallo-dependent hydrolases"/>
    <property type="match status" value="1"/>
</dbReference>
<dbReference type="InterPro" id="IPR001130">
    <property type="entry name" value="TatD-like"/>
</dbReference>
<dbReference type="EMBL" id="FOEC01000003">
    <property type="protein sequence ID" value="SEO63707.1"/>
    <property type="molecule type" value="Genomic_DNA"/>
</dbReference>
<feature type="binding site" evidence="3">
    <location>
        <position position="201"/>
    </location>
    <ligand>
        <name>a divalent metal cation</name>
        <dbReference type="ChEBI" id="CHEBI:60240"/>
        <label>2</label>
    </ligand>
</feature>
<evidence type="ECO:0000256" key="3">
    <source>
        <dbReference type="PIRSR" id="PIRSR005902-1"/>
    </source>
</evidence>
<dbReference type="InterPro" id="IPR018228">
    <property type="entry name" value="DNase_TatD-rel_CS"/>
</dbReference>
<evidence type="ECO:0000313" key="5">
    <source>
        <dbReference type="Proteomes" id="UP000182975"/>
    </source>
</evidence>
<keyword evidence="5" id="KW-1185">Reference proteome</keyword>
<feature type="binding site" evidence="3">
    <location>
        <position position="140"/>
    </location>
    <ligand>
        <name>a divalent metal cation</name>
        <dbReference type="ChEBI" id="CHEBI:60240"/>
        <label>1</label>
    </ligand>
</feature>
<dbReference type="PIRSF" id="PIRSF005902">
    <property type="entry name" value="DNase_TatD"/>
    <property type="match status" value="1"/>
</dbReference>
<dbReference type="RefSeq" id="WP_074777169.1">
    <property type="nucleotide sequence ID" value="NZ_FOEC01000003.1"/>
</dbReference>
<dbReference type="AlphaFoldDB" id="A0A1H8RBQ6"/>
<dbReference type="InterPro" id="IPR032466">
    <property type="entry name" value="Metal_Hydrolase"/>
</dbReference>
<keyword evidence="2" id="KW-0378">Hydrolase</keyword>
<feature type="binding site" evidence="3">
    <location>
        <position position="176"/>
    </location>
    <ligand>
        <name>a divalent metal cation</name>
        <dbReference type="ChEBI" id="CHEBI:60240"/>
        <label>2</label>
    </ligand>
</feature>
<protein>
    <submittedName>
        <fullName evidence="4">TatD DNase family protein</fullName>
    </submittedName>
</protein>
<dbReference type="Pfam" id="PF01026">
    <property type="entry name" value="TatD_DNase"/>
    <property type="match status" value="1"/>
</dbReference>
<sequence length="315" mass="34933">MTEADPVFYDTLFRKKRKNGTYKIVPAPQLEGAVADTHCHLGMASHCDLSLARAAVYGVDFLCNVTDIVEDAGSTYAGLDGWKMGASAWLTEIAPDRFVSLPKIRLACGCHPHNAKGYTGFTDEKLQAKLRDPRTSCLGEVGLDYHYDLSPRDVQRRVFRRQIQLAHESGLPLALHIREAHDDALAIMQEEGFPAAGTILHCCSLSASELEPWIEAGCYIAYGGAITFASSDDAREAAKLVPEDRLLTETDCPYMTPVPLRGEENGPEYIIFTAERLAEVRGIEPGEERRKFLKTLHDNALGLLDRKPTEWQNAR</sequence>
<evidence type="ECO:0000256" key="2">
    <source>
        <dbReference type="ARBA" id="ARBA00022801"/>
    </source>
</evidence>
<feature type="binding site" evidence="3">
    <location>
        <position position="251"/>
    </location>
    <ligand>
        <name>a divalent metal cation</name>
        <dbReference type="ChEBI" id="CHEBI:60240"/>
        <label>1</label>
    </ligand>
</feature>
<dbReference type="GO" id="GO:0046872">
    <property type="term" value="F:metal ion binding"/>
    <property type="evidence" value="ECO:0007669"/>
    <property type="project" value="UniProtKB-KW"/>
</dbReference>
<dbReference type="STRING" id="79604.AAY81_02860"/>
<evidence type="ECO:0000256" key="1">
    <source>
        <dbReference type="ARBA" id="ARBA00022723"/>
    </source>
</evidence>
<dbReference type="PROSITE" id="PS01091">
    <property type="entry name" value="TATD_3"/>
    <property type="match status" value="1"/>
</dbReference>
<accession>A0A1H8RBQ6</accession>
<name>A0A1H8RBQ6_9ACTN</name>
<dbReference type="PANTHER" id="PTHR46124:SF2">
    <property type="entry name" value="D-AMINOACYL-TRNA DEACYLASE"/>
    <property type="match status" value="1"/>
</dbReference>
<organism evidence="4 5">
    <name type="scientific">Denitrobacterium detoxificans</name>
    <dbReference type="NCBI Taxonomy" id="79604"/>
    <lineage>
        <taxon>Bacteria</taxon>
        <taxon>Bacillati</taxon>
        <taxon>Actinomycetota</taxon>
        <taxon>Coriobacteriia</taxon>
        <taxon>Eggerthellales</taxon>
        <taxon>Eggerthellaceae</taxon>
        <taxon>Denitrobacterium</taxon>
    </lineage>
</organism>
<proteinExistence type="predicted"/>
<gene>
    <name evidence="4" type="ORF">SAMN02910314_00744</name>
</gene>
<dbReference type="Proteomes" id="UP000182975">
    <property type="component" value="Unassembled WGS sequence"/>
</dbReference>
<dbReference type="GO" id="GO:0016788">
    <property type="term" value="F:hydrolase activity, acting on ester bonds"/>
    <property type="evidence" value="ECO:0007669"/>
    <property type="project" value="InterPro"/>
</dbReference>
<evidence type="ECO:0000313" key="4">
    <source>
        <dbReference type="EMBL" id="SEO63707.1"/>
    </source>
</evidence>
<dbReference type="FunFam" id="3.20.20.140:FF:000005">
    <property type="entry name" value="TatD family hydrolase"/>
    <property type="match status" value="1"/>
</dbReference>
<dbReference type="PROSITE" id="PS01090">
    <property type="entry name" value="TATD_2"/>
    <property type="match status" value="1"/>
</dbReference>
<dbReference type="Gene3D" id="3.20.20.140">
    <property type="entry name" value="Metal-dependent hydrolases"/>
    <property type="match status" value="1"/>
</dbReference>
<keyword evidence="1 3" id="KW-0479">Metal-binding</keyword>
<dbReference type="GO" id="GO:0005829">
    <property type="term" value="C:cytosol"/>
    <property type="evidence" value="ECO:0007669"/>
    <property type="project" value="TreeGrafter"/>
</dbReference>